<dbReference type="Proteomes" id="UP000299102">
    <property type="component" value="Unassembled WGS sequence"/>
</dbReference>
<sequence>MIFVTVPKSYITTAGTCVVRYRTRGQRRDLRRDLIDPARPFLSRGPRTSLLEPAPHSAPQGPARDPLGLVSGKYRTQSL</sequence>
<comment type="caution">
    <text evidence="2">The sequence shown here is derived from an EMBL/GenBank/DDBJ whole genome shotgun (WGS) entry which is preliminary data.</text>
</comment>
<name>A0A4C1SUS2_EUMVA</name>
<accession>A0A4C1SUS2</accession>
<evidence type="ECO:0000256" key="1">
    <source>
        <dbReference type="SAM" id="MobiDB-lite"/>
    </source>
</evidence>
<organism evidence="2 3">
    <name type="scientific">Eumeta variegata</name>
    <name type="common">Bagworm moth</name>
    <name type="synonym">Eumeta japonica</name>
    <dbReference type="NCBI Taxonomy" id="151549"/>
    <lineage>
        <taxon>Eukaryota</taxon>
        <taxon>Metazoa</taxon>
        <taxon>Ecdysozoa</taxon>
        <taxon>Arthropoda</taxon>
        <taxon>Hexapoda</taxon>
        <taxon>Insecta</taxon>
        <taxon>Pterygota</taxon>
        <taxon>Neoptera</taxon>
        <taxon>Endopterygota</taxon>
        <taxon>Lepidoptera</taxon>
        <taxon>Glossata</taxon>
        <taxon>Ditrysia</taxon>
        <taxon>Tineoidea</taxon>
        <taxon>Psychidae</taxon>
        <taxon>Oiketicinae</taxon>
        <taxon>Eumeta</taxon>
    </lineage>
</organism>
<reference evidence="2 3" key="1">
    <citation type="journal article" date="2019" name="Commun. Biol.">
        <title>The bagworm genome reveals a unique fibroin gene that provides high tensile strength.</title>
        <authorList>
            <person name="Kono N."/>
            <person name="Nakamura H."/>
            <person name="Ohtoshi R."/>
            <person name="Tomita M."/>
            <person name="Numata K."/>
            <person name="Arakawa K."/>
        </authorList>
    </citation>
    <scope>NUCLEOTIDE SEQUENCE [LARGE SCALE GENOMIC DNA]</scope>
</reference>
<proteinExistence type="predicted"/>
<protein>
    <submittedName>
        <fullName evidence="2">Uncharacterized protein</fullName>
    </submittedName>
</protein>
<gene>
    <name evidence="2" type="ORF">EVAR_3197_1</name>
</gene>
<dbReference type="EMBL" id="BGZK01000020">
    <property type="protein sequence ID" value="GBP05912.1"/>
    <property type="molecule type" value="Genomic_DNA"/>
</dbReference>
<keyword evidence="3" id="KW-1185">Reference proteome</keyword>
<feature type="region of interest" description="Disordered" evidence="1">
    <location>
        <begin position="38"/>
        <end position="79"/>
    </location>
</feature>
<dbReference type="AlphaFoldDB" id="A0A4C1SUS2"/>
<evidence type="ECO:0000313" key="3">
    <source>
        <dbReference type="Proteomes" id="UP000299102"/>
    </source>
</evidence>
<evidence type="ECO:0000313" key="2">
    <source>
        <dbReference type="EMBL" id="GBP05912.1"/>
    </source>
</evidence>